<comment type="caution">
    <text evidence="2">The sequence shown here is derived from an EMBL/GenBank/DDBJ whole genome shotgun (WGS) entry which is preliminary data.</text>
</comment>
<reference evidence="2 3" key="1">
    <citation type="submission" date="2023-09" db="EMBL/GenBank/DDBJ databases">
        <authorList>
            <person name="Rey-Velasco X."/>
        </authorList>
    </citation>
    <scope>NUCLEOTIDE SEQUENCE [LARGE SCALE GENOMIC DNA]</scope>
    <source>
        <strain evidence="2 3">F158</strain>
    </source>
</reference>
<evidence type="ECO:0000313" key="2">
    <source>
        <dbReference type="EMBL" id="MDT0682866.1"/>
    </source>
</evidence>
<dbReference type="Gene3D" id="3.90.1520.10">
    <property type="entry name" value="H-NOX domain"/>
    <property type="match status" value="1"/>
</dbReference>
<dbReference type="InterPro" id="IPR038158">
    <property type="entry name" value="H-NOX_domain_sf"/>
</dbReference>
<protein>
    <submittedName>
        <fullName evidence="2">Heme NO-binding domain-containing protein</fullName>
    </submittedName>
</protein>
<gene>
    <name evidence="2" type="ORF">RM543_09225</name>
</gene>
<name>A0ABU3DGM9_9RHOB</name>
<dbReference type="Pfam" id="PF07700">
    <property type="entry name" value="HNOB"/>
    <property type="match status" value="1"/>
</dbReference>
<evidence type="ECO:0000313" key="3">
    <source>
        <dbReference type="Proteomes" id="UP001265259"/>
    </source>
</evidence>
<proteinExistence type="predicted"/>
<dbReference type="RefSeq" id="WP_311690817.1">
    <property type="nucleotide sequence ID" value="NZ_JAVRHL010000002.1"/>
</dbReference>
<dbReference type="EMBL" id="JAVRHL010000002">
    <property type="protein sequence ID" value="MDT0682866.1"/>
    <property type="molecule type" value="Genomic_DNA"/>
</dbReference>
<accession>A0ABU3DGM9</accession>
<keyword evidence="3" id="KW-1185">Reference proteome</keyword>
<feature type="domain" description="Heme NO-binding" evidence="1">
    <location>
        <begin position="2"/>
        <end position="157"/>
    </location>
</feature>
<evidence type="ECO:0000259" key="1">
    <source>
        <dbReference type="Pfam" id="PF07700"/>
    </source>
</evidence>
<organism evidence="2 3">
    <name type="scientific">Tropicimonas omnivorans</name>
    <dbReference type="NCBI Taxonomy" id="3075590"/>
    <lineage>
        <taxon>Bacteria</taxon>
        <taxon>Pseudomonadati</taxon>
        <taxon>Pseudomonadota</taxon>
        <taxon>Alphaproteobacteria</taxon>
        <taxon>Rhodobacterales</taxon>
        <taxon>Roseobacteraceae</taxon>
        <taxon>Tropicimonas</taxon>
    </lineage>
</organism>
<dbReference type="InterPro" id="IPR011644">
    <property type="entry name" value="Heme_NO-bd"/>
</dbReference>
<sequence length="205" mass="22159">MHGLINRAIQGFAVDTAGPDAWRRVAREADIDPNQPFMPLMVRNTPVTHRLLEATSRVLEKPAPVVLEDLGTWLVAGRGTAPIRRLLRFGGETFPDFLHSLEDLPGRARLAVSGLQLPTIRLGQGRDGRYTIAIDAPHGGYGYVLCGILRALADDYGTLALLDPPPEEPEDGAFGAGSFHLGLTLIDTTFAEARAFSLVGPERGE</sequence>
<dbReference type="InterPro" id="IPR024096">
    <property type="entry name" value="NO_sig/Golgi_transp_ligand-bd"/>
</dbReference>
<dbReference type="Proteomes" id="UP001265259">
    <property type="component" value="Unassembled WGS sequence"/>
</dbReference>
<dbReference type="SUPFAM" id="SSF111126">
    <property type="entry name" value="Ligand-binding domain in the NO signalling and Golgi transport"/>
    <property type="match status" value="1"/>
</dbReference>